<proteinExistence type="predicted"/>
<reference evidence="1 2" key="1">
    <citation type="submission" date="2019-04" db="EMBL/GenBank/DDBJ databases">
        <title>An improved genome assembly and genetic linkage map for asparagus bean, Vigna unguiculata ssp. sesquipedialis.</title>
        <authorList>
            <person name="Xia Q."/>
            <person name="Zhang R."/>
            <person name="Dong Y."/>
        </authorList>
    </citation>
    <scope>NUCLEOTIDE SEQUENCE [LARGE SCALE GENOMIC DNA]</scope>
    <source>
        <tissue evidence="1">Leaf</tissue>
    </source>
</reference>
<dbReference type="EMBL" id="CP039348">
    <property type="protein sequence ID" value="QCD91435.1"/>
    <property type="molecule type" value="Genomic_DNA"/>
</dbReference>
<organism evidence="1 2">
    <name type="scientific">Vigna unguiculata</name>
    <name type="common">Cowpea</name>
    <dbReference type="NCBI Taxonomy" id="3917"/>
    <lineage>
        <taxon>Eukaryota</taxon>
        <taxon>Viridiplantae</taxon>
        <taxon>Streptophyta</taxon>
        <taxon>Embryophyta</taxon>
        <taxon>Tracheophyta</taxon>
        <taxon>Spermatophyta</taxon>
        <taxon>Magnoliopsida</taxon>
        <taxon>eudicotyledons</taxon>
        <taxon>Gunneridae</taxon>
        <taxon>Pentapetalae</taxon>
        <taxon>rosids</taxon>
        <taxon>fabids</taxon>
        <taxon>Fabales</taxon>
        <taxon>Fabaceae</taxon>
        <taxon>Papilionoideae</taxon>
        <taxon>50 kb inversion clade</taxon>
        <taxon>NPAAA clade</taxon>
        <taxon>indigoferoid/millettioid clade</taxon>
        <taxon>Phaseoleae</taxon>
        <taxon>Vigna</taxon>
    </lineage>
</organism>
<protein>
    <submittedName>
        <fullName evidence="1">Uncharacterized protein</fullName>
    </submittedName>
</protein>
<evidence type="ECO:0000313" key="1">
    <source>
        <dbReference type="EMBL" id="QCD91435.1"/>
    </source>
</evidence>
<sequence length="84" mass="8488">MGESGFIVVRGPESCPSIVHSLCSGPSSLHSFILSVVVPLLVDSLKEGVVSNYLISSPSGTSVNPGVVSNYLISSPSGTSVNPG</sequence>
<name>A0A4D6LSC0_VIGUN</name>
<keyword evidence="2" id="KW-1185">Reference proteome</keyword>
<evidence type="ECO:0000313" key="2">
    <source>
        <dbReference type="Proteomes" id="UP000501690"/>
    </source>
</evidence>
<gene>
    <name evidence="1" type="ORF">DEO72_LG4g2400</name>
</gene>
<dbReference type="Proteomes" id="UP000501690">
    <property type="component" value="Linkage Group LG4"/>
</dbReference>
<accession>A0A4D6LSC0</accession>
<dbReference type="AlphaFoldDB" id="A0A4D6LSC0"/>